<dbReference type="Proteomes" id="UP001238603">
    <property type="component" value="Unassembled WGS sequence"/>
</dbReference>
<dbReference type="EMBL" id="JASVDS010000001">
    <property type="protein sequence ID" value="MDL5030951.1"/>
    <property type="molecule type" value="Genomic_DNA"/>
</dbReference>
<gene>
    <name evidence="1" type="ORF">QRD43_03450</name>
</gene>
<comment type="caution">
    <text evidence="1">The sequence shown here is derived from an EMBL/GenBank/DDBJ whole genome shotgun (WGS) entry which is preliminary data.</text>
</comment>
<proteinExistence type="predicted"/>
<accession>A0ABT7LDL7</accession>
<dbReference type="RefSeq" id="WP_285981072.1">
    <property type="nucleotide sequence ID" value="NZ_JASVDS010000001.1"/>
</dbReference>
<name>A0ABT7LDL7_9BURK</name>
<keyword evidence="2" id="KW-1185">Reference proteome</keyword>
<organism evidence="1 2">
    <name type="scientific">Roseateles subflavus</name>
    <dbReference type="NCBI Taxonomy" id="3053353"/>
    <lineage>
        <taxon>Bacteria</taxon>
        <taxon>Pseudomonadati</taxon>
        <taxon>Pseudomonadota</taxon>
        <taxon>Betaproteobacteria</taxon>
        <taxon>Burkholderiales</taxon>
        <taxon>Sphaerotilaceae</taxon>
        <taxon>Roseateles</taxon>
    </lineage>
</organism>
<reference evidence="1 2" key="1">
    <citation type="submission" date="2023-06" db="EMBL/GenBank/DDBJ databases">
        <title>Pelomonas sp. APW6 16S ribosomal RNA gene genome sequencing and assembly.</title>
        <authorList>
            <person name="Woo H."/>
        </authorList>
    </citation>
    <scope>NUCLEOTIDE SEQUENCE [LARGE SCALE GENOMIC DNA]</scope>
    <source>
        <strain evidence="1 2">APW6</strain>
    </source>
</reference>
<evidence type="ECO:0000313" key="2">
    <source>
        <dbReference type="Proteomes" id="UP001238603"/>
    </source>
</evidence>
<evidence type="ECO:0000313" key="1">
    <source>
        <dbReference type="EMBL" id="MDL5030951.1"/>
    </source>
</evidence>
<evidence type="ECO:0008006" key="3">
    <source>
        <dbReference type="Google" id="ProtNLM"/>
    </source>
</evidence>
<sequence>MWLVAGLAGLLAGCGTTNPPTPKVDSGTALSRLQIQLSEKFPEAKPFDQSGASTPLSRSLGFDAWGDAAYAHAASSFTTWCKSSRGALYEVPLRGQVPAHVRDDISAAELRYRNSAPGRSQSLEVSACEIAGQTFTMASGVDASRRRLVAWFTPGEVEQYRSAARAQREAADRQRRTEDERIAREKRIQFLADSPIGTQTTCSQMQLDDQVLSAMTYRCDQHLVQFSELNRHGWRVVSQTIIPEPTLVGLRRNRVTLLIEKVR</sequence>
<protein>
    <recommendedName>
        <fullName evidence="3">Lipoprotein</fullName>
    </recommendedName>
</protein>